<dbReference type="InterPro" id="IPR050951">
    <property type="entry name" value="Retrovirus_Pol_polyprotein"/>
</dbReference>
<dbReference type="InterPro" id="IPR036397">
    <property type="entry name" value="RNaseH_sf"/>
</dbReference>
<dbReference type="InterPro" id="IPR012337">
    <property type="entry name" value="RNaseH-like_sf"/>
</dbReference>
<sequence length="320" mass="36968">MCRLLGIEKTRTTPYNPKSDGMIERFNRTLVTMVSMMIEPHRRQRDWDEKIPLATFAYRASPQESTGESPNMLMLGREVRLPIDLAVEQPRDDQQEVEGEETDYAQQLREQFRLAHGRARKCLKRSARRQKTHYDRRSVKYNLVAGDFVWLHNPAKRKGLSPKLQCRWEGPYLIVHKLSDVIFRIQRKKGGKMKVVHRDRLKSYIGNPLVSWIENTTEANADNTSQQQITSVPAQAEDNSSGQIETPTTGRRIPNPTARSFTPRVSPEGNHPTQETPSIVIPSPKTPLRPENSDGQTCHTETPLPRRNPPRHRRVPQRYR</sequence>
<accession>A0A913ZP36</accession>
<dbReference type="Pfam" id="PF22938">
    <property type="entry name" value="Integrase_p58_C"/>
    <property type="match status" value="1"/>
</dbReference>
<feature type="compositionally biased region" description="Polar residues" evidence="1">
    <location>
        <begin position="221"/>
        <end position="249"/>
    </location>
</feature>
<dbReference type="OrthoDB" id="425619at2759"/>
<feature type="domain" description="Integrase catalytic" evidence="2">
    <location>
        <begin position="1"/>
        <end position="78"/>
    </location>
</feature>
<dbReference type="SUPFAM" id="SSF53098">
    <property type="entry name" value="Ribonuclease H-like"/>
    <property type="match status" value="1"/>
</dbReference>
<dbReference type="PROSITE" id="PS50994">
    <property type="entry name" value="INTEGRASE"/>
    <property type="match status" value="1"/>
</dbReference>
<organism evidence="3 4">
    <name type="scientific">Patiria miniata</name>
    <name type="common">Bat star</name>
    <name type="synonym">Asterina miniata</name>
    <dbReference type="NCBI Taxonomy" id="46514"/>
    <lineage>
        <taxon>Eukaryota</taxon>
        <taxon>Metazoa</taxon>
        <taxon>Echinodermata</taxon>
        <taxon>Eleutherozoa</taxon>
        <taxon>Asterozoa</taxon>
        <taxon>Asteroidea</taxon>
        <taxon>Valvatacea</taxon>
        <taxon>Valvatida</taxon>
        <taxon>Asterinidae</taxon>
        <taxon>Patiria</taxon>
    </lineage>
</organism>
<dbReference type="RefSeq" id="XP_038052806.1">
    <property type="nucleotide sequence ID" value="XM_038196878.1"/>
</dbReference>
<evidence type="ECO:0000313" key="3">
    <source>
        <dbReference type="EnsemblMetazoa" id="XP_038052806.1"/>
    </source>
</evidence>
<dbReference type="GeneID" id="119725470"/>
<feature type="compositionally biased region" description="Basic residues" evidence="1">
    <location>
        <begin position="308"/>
        <end position="320"/>
    </location>
</feature>
<keyword evidence="4" id="KW-1185">Reference proteome</keyword>
<evidence type="ECO:0000259" key="2">
    <source>
        <dbReference type="PROSITE" id="PS50994"/>
    </source>
</evidence>
<dbReference type="AlphaFoldDB" id="A0A913ZP36"/>
<dbReference type="EnsemblMetazoa" id="XM_038196878.1">
    <property type="protein sequence ID" value="XP_038052806.1"/>
    <property type="gene ID" value="LOC119725470"/>
</dbReference>
<dbReference type="InterPro" id="IPR001584">
    <property type="entry name" value="Integrase_cat-core"/>
</dbReference>
<protein>
    <recommendedName>
        <fullName evidence="2">Integrase catalytic domain-containing protein</fullName>
    </recommendedName>
</protein>
<reference evidence="3" key="1">
    <citation type="submission" date="2022-11" db="UniProtKB">
        <authorList>
            <consortium name="EnsemblMetazoa"/>
        </authorList>
    </citation>
    <scope>IDENTIFICATION</scope>
</reference>
<dbReference type="PANTHER" id="PTHR37984">
    <property type="entry name" value="PROTEIN CBG26694"/>
    <property type="match status" value="1"/>
</dbReference>
<evidence type="ECO:0000313" key="4">
    <source>
        <dbReference type="Proteomes" id="UP000887568"/>
    </source>
</evidence>
<dbReference type="Proteomes" id="UP000887568">
    <property type="component" value="Unplaced"/>
</dbReference>
<feature type="region of interest" description="Disordered" evidence="1">
    <location>
        <begin position="221"/>
        <end position="320"/>
    </location>
</feature>
<dbReference type="GO" id="GO:0015074">
    <property type="term" value="P:DNA integration"/>
    <property type="evidence" value="ECO:0007669"/>
    <property type="project" value="InterPro"/>
</dbReference>
<dbReference type="InterPro" id="IPR054465">
    <property type="entry name" value="Integrase_p58-like_C"/>
</dbReference>
<dbReference type="Gene3D" id="3.30.420.10">
    <property type="entry name" value="Ribonuclease H-like superfamily/Ribonuclease H"/>
    <property type="match status" value="1"/>
</dbReference>
<name>A0A913ZP36_PATMI</name>
<dbReference type="OMA" id="GPYLIVH"/>
<proteinExistence type="predicted"/>
<evidence type="ECO:0000256" key="1">
    <source>
        <dbReference type="SAM" id="MobiDB-lite"/>
    </source>
</evidence>
<dbReference type="PANTHER" id="PTHR37984:SF5">
    <property type="entry name" value="PROTEIN NYNRIN-LIKE"/>
    <property type="match status" value="1"/>
</dbReference>
<dbReference type="GO" id="GO:0003676">
    <property type="term" value="F:nucleic acid binding"/>
    <property type="evidence" value="ECO:0007669"/>
    <property type="project" value="InterPro"/>
</dbReference>